<keyword evidence="2" id="KW-1003">Cell membrane</keyword>
<keyword evidence="7" id="KW-0472">Membrane</keyword>
<evidence type="ECO:0000256" key="4">
    <source>
        <dbReference type="ARBA" id="ARBA00022840"/>
    </source>
</evidence>
<keyword evidence="3" id="KW-0547">Nucleotide-binding</keyword>
<evidence type="ECO:0000256" key="5">
    <source>
        <dbReference type="ARBA" id="ARBA00022967"/>
    </source>
</evidence>
<name>A0ABV5AGZ7_9BACL</name>
<dbReference type="SMART" id="SM00382">
    <property type="entry name" value="AAA"/>
    <property type="match status" value="1"/>
</dbReference>
<feature type="domain" description="ABC transporter" evidence="8">
    <location>
        <begin position="2"/>
        <end position="241"/>
    </location>
</feature>
<keyword evidence="5" id="KW-1278">Translocase</keyword>
<dbReference type="SUPFAM" id="SSF55021">
    <property type="entry name" value="ACT-like"/>
    <property type="match status" value="1"/>
</dbReference>
<keyword evidence="10" id="KW-1185">Reference proteome</keyword>
<evidence type="ECO:0000259" key="8">
    <source>
        <dbReference type="PROSITE" id="PS50893"/>
    </source>
</evidence>
<dbReference type="SUPFAM" id="SSF52540">
    <property type="entry name" value="P-loop containing nucleoside triphosphate hydrolases"/>
    <property type="match status" value="1"/>
</dbReference>
<keyword evidence="4 9" id="KW-0067">ATP-binding</keyword>
<dbReference type="PROSITE" id="PS50893">
    <property type="entry name" value="ABC_TRANSPORTER_2"/>
    <property type="match status" value="1"/>
</dbReference>
<organism evidence="9 10">
    <name type="scientific">Alicyclobacillus fastidiosus</name>
    <dbReference type="NCBI Taxonomy" id="392011"/>
    <lineage>
        <taxon>Bacteria</taxon>
        <taxon>Bacillati</taxon>
        <taxon>Bacillota</taxon>
        <taxon>Bacilli</taxon>
        <taxon>Bacillales</taxon>
        <taxon>Alicyclobacillaceae</taxon>
        <taxon>Alicyclobacillus</taxon>
    </lineage>
</organism>
<dbReference type="GO" id="GO:0005524">
    <property type="term" value="F:ATP binding"/>
    <property type="evidence" value="ECO:0007669"/>
    <property type="project" value="UniProtKB-KW"/>
</dbReference>
<keyword evidence="1" id="KW-0813">Transport</keyword>
<dbReference type="Pfam" id="PF00005">
    <property type="entry name" value="ABC_tran"/>
    <property type="match status" value="1"/>
</dbReference>
<dbReference type="RefSeq" id="WP_275473068.1">
    <property type="nucleotide sequence ID" value="NZ_CP162940.1"/>
</dbReference>
<dbReference type="InterPro" id="IPR045865">
    <property type="entry name" value="ACT-like_dom_sf"/>
</dbReference>
<dbReference type="Pfam" id="PF09383">
    <property type="entry name" value="NIL"/>
    <property type="match status" value="1"/>
</dbReference>
<accession>A0ABV5AGZ7</accession>
<evidence type="ECO:0000256" key="6">
    <source>
        <dbReference type="ARBA" id="ARBA00022970"/>
    </source>
</evidence>
<evidence type="ECO:0000313" key="10">
    <source>
        <dbReference type="Proteomes" id="UP001579974"/>
    </source>
</evidence>
<keyword evidence="6" id="KW-0029">Amino-acid transport</keyword>
<dbReference type="PANTHER" id="PTHR43166:SF30">
    <property type="entry name" value="METHIONINE IMPORT ATP-BINDING PROTEIN METN"/>
    <property type="match status" value="1"/>
</dbReference>
<dbReference type="InterPro" id="IPR050086">
    <property type="entry name" value="MetN_ABC_transporter-like"/>
</dbReference>
<dbReference type="Proteomes" id="UP001579974">
    <property type="component" value="Unassembled WGS sequence"/>
</dbReference>
<dbReference type="PANTHER" id="PTHR43166">
    <property type="entry name" value="AMINO ACID IMPORT ATP-BINDING PROTEIN"/>
    <property type="match status" value="1"/>
</dbReference>
<evidence type="ECO:0000256" key="7">
    <source>
        <dbReference type="ARBA" id="ARBA00023136"/>
    </source>
</evidence>
<dbReference type="SMART" id="SM00930">
    <property type="entry name" value="NIL"/>
    <property type="match status" value="1"/>
</dbReference>
<proteinExistence type="predicted"/>
<reference evidence="9 10" key="1">
    <citation type="journal article" date="2024" name="Int. J. Mol. Sci.">
        <title>Exploration of Alicyclobacillus spp. Genome in Search of Antibiotic Resistance.</title>
        <authorList>
            <person name="Bucka-Kolendo J."/>
            <person name="Kiousi D.E."/>
            <person name="Dekowska A."/>
            <person name="Mikolajczuk-Szczyrba A."/>
            <person name="Karadedos D.M."/>
            <person name="Michael P."/>
            <person name="Galanis A."/>
            <person name="Sokolowska B."/>
        </authorList>
    </citation>
    <scope>NUCLEOTIDE SEQUENCE [LARGE SCALE GENOMIC DNA]</scope>
    <source>
        <strain evidence="9 10">KKP 3000</strain>
    </source>
</reference>
<dbReference type="Gene3D" id="3.40.50.300">
    <property type="entry name" value="P-loop containing nucleotide triphosphate hydrolases"/>
    <property type="match status" value="1"/>
</dbReference>
<dbReference type="EMBL" id="JBDXSU010000012">
    <property type="protein sequence ID" value="MFB5191548.1"/>
    <property type="molecule type" value="Genomic_DNA"/>
</dbReference>
<dbReference type="InterPro" id="IPR041701">
    <property type="entry name" value="MetN_ABC"/>
</dbReference>
<dbReference type="CDD" id="cd03258">
    <property type="entry name" value="ABC_MetN_methionine_transporter"/>
    <property type="match status" value="1"/>
</dbReference>
<evidence type="ECO:0000313" key="9">
    <source>
        <dbReference type="EMBL" id="MFB5191548.1"/>
    </source>
</evidence>
<evidence type="ECO:0000256" key="1">
    <source>
        <dbReference type="ARBA" id="ARBA00022448"/>
    </source>
</evidence>
<dbReference type="InterPro" id="IPR017871">
    <property type="entry name" value="ABC_transporter-like_CS"/>
</dbReference>
<dbReference type="InterPro" id="IPR003439">
    <property type="entry name" value="ABC_transporter-like_ATP-bd"/>
</dbReference>
<dbReference type="PROSITE" id="PS00211">
    <property type="entry name" value="ABC_TRANSPORTER_1"/>
    <property type="match status" value="1"/>
</dbReference>
<dbReference type="InterPro" id="IPR003593">
    <property type="entry name" value="AAA+_ATPase"/>
</dbReference>
<dbReference type="InterPro" id="IPR027417">
    <property type="entry name" value="P-loop_NTPase"/>
</dbReference>
<sequence length="347" mass="37519">MIKLSGVSKTYRQKGNLATAVNDVSLHVKHQEVFGIVGYSGAGKSTLLRCINLLERPTTGSVVVDGTDLTKLSKRELNLTRRKIGMIFQHFHLLSSATVAENVAFPLRLARTPAAETKRRVAEMLDLVGLTGYEGKYPSQLSGGQKQRVAIARALAAKPSILLCDEATSALDPETTQSILALLKDINRQLGLTIVMVTHQMEVVREICDRVAVMADGEIVESGSVIDVLLTPSHEVSRRLFQAHGKTDPTASTTQKDGTHILEVTCTGALVHEPVLAEVAQETACTFSILRGTVDTIKSVPYGQLTLAWHGTPQAVRRSIGLLSERGYAITNDLTETNRPAEVTASC</sequence>
<dbReference type="InterPro" id="IPR018449">
    <property type="entry name" value="NIL_domain"/>
</dbReference>
<gene>
    <name evidence="9" type="ORF">KKP3000_000322</name>
</gene>
<dbReference type="Gene3D" id="3.30.70.260">
    <property type="match status" value="1"/>
</dbReference>
<comment type="caution">
    <text evidence="9">The sequence shown here is derived from an EMBL/GenBank/DDBJ whole genome shotgun (WGS) entry which is preliminary data.</text>
</comment>
<protein>
    <submittedName>
        <fullName evidence="9">ATP-binding cassette domain-containing protein</fullName>
    </submittedName>
</protein>
<evidence type="ECO:0000256" key="3">
    <source>
        <dbReference type="ARBA" id="ARBA00022741"/>
    </source>
</evidence>
<evidence type="ECO:0000256" key="2">
    <source>
        <dbReference type="ARBA" id="ARBA00022475"/>
    </source>
</evidence>